<evidence type="ECO:0000256" key="3">
    <source>
        <dbReference type="ARBA" id="ARBA00022844"/>
    </source>
</evidence>
<dbReference type="Proteomes" id="UP000098510">
    <property type="component" value="Segment"/>
</dbReference>
<dbReference type="InterPro" id="IPR002600">
    <property type="entry name" value="Herpes_UL7"/>
</dbReference>
<protein>
    <submittedName>
        <fullName evidence="5">U75</fullName>
    </submittedName>
</protein>
<keyword evidence="6" id="KW-1185">Reference proteome</keyword>
<organismHost>
    <name type="scientific">Homo sapiens</name>
    <name type="common">Human</name>
    <dbReference type="NCBI Taxonomy" id="9606"/>
</organismHost>
<gene>
    <name evidence="5" type="primary">U75</name>
</gene>
<evidence type="ECO:0000256" key="1">
    <source>
        <dbReference type="ARBA" id="ARBA00022580"/>
    </source>
</evidence>
<keyword evidence="4" id="KW-1035">Host cytoplasm</keyword>
<keyword evidence="3" id="KW-0946">Virion</keyword>
<proteinExistence type="inferred from homology"/>
<keyword evidence="2" id="KW-1040">Host Golgi apparatus</keyword>
<dbReference type="RefSeq" id="YP_073815.1">
    <property type="nucleotide sequence ID" value="NC_001716.2"/>
</dbReference>
<evidence type="ECO:0000313" key="6">
    <source>
        <dbReference type="Proteomes" id="UP000098510"/>
    </source>
</evidence>
<dbReference type="GeneID" id="3289533"/>
<dbReference type="EMBL" id="AF037218">
    <property type="protein sequence ID" value="AAC40789.1"/>
    <property type="molecule type" value="Genomic_DNA"/>
</dbReference>
<evidence type="ECO:0000256" key="4">
    <source>
        <dbReference type="ARBA" id="ARBA00023200"/>
    </source>
</evidence>
<dbReference type="GO" id="GO:0044423">
    <property type="term" value="C:virion component"/>
    <property type="evidence" value="ECO:0007669"/>
    <property type="project" value="UniProtKB-KW"/>
</dbReference>
<dbReference type="Pfam" id="PF01677">
    <property type="entry name" value="Herpes_UL7"/>
    <property type="match status" value="1"/>
</dbReference>
<dbReference type="KEGG" id="vg:3289533"/>
<evidence type="ECO:0000256" key="2">
    <source>
        <dbReference type="ARBA" id="ARBA00022812"/>
    </source>
</evidence>
<dbReference type="DNASU" id="3289533"/>
<organism evidence="5 6">
    <name type="scientific">Human herpesvirus 7 (strain RK)</name>
    <name type="common">HHV-7</name>
    <name type="synonym">Human T lymphotropic virus</name>
    <dbReference type="NCBI Taxonomy" id="262398"/>
    <lineage>
        <taxon>Viruses</taxon>
        <taxon>Duplodnaviria</taxon>
        <taxon>Heunggongvirae</taxon>
        <taxon>Peploviricota</taxon>
        <taxon>Herviviricetes</taxon>
        <taxon>Herpesvirales</taxon>
        <taxon>Orthoherpesviridae</taxon>
        <taxon>Betaherpesvirinae</taxon>
        <taxon>Roseolovirus</taxon>
        <taxon>Roseolovirus humanbeta7</taxon>
        <taxon>Human betaherpesvirus 7</taxon>
    </lineage>
</organism>
<accession>Q77Y50</accession>
<dbReference type="HAMAP" id="MF_04038">
    <property type="entry name" value="HSV_CEP1"/>
    <property type="match status" value="1"/>
</dbReference>
<sequence length="256" mass="29375">MTLPASLKGFETLDIFNISSVRNICELNKHAEHVSIKNLPLIDISVGNDDVWFHLEDGTIVNGKSYKSICEKTLGFLGFIGIILLDSEDTLEEIRLSKTQCKRRIIYLILKEDTEFLLCGIVYALENLPIKGQTLLKLRDIIKKISVTLPVSKLLACTCQKLISILRYIFYDDKQQDVLDKVPPIIQLYYESKTANIHMLNLFFKSHDNDDTCTLSLNTRRLQDDSKYLIDFLKSAICDAFSKEYKMTEIEKTSLH</sequence>
<reference evidence="5 6" key="1">
    <citation type="journal article" date="1998" name="Virology">
        <title>The DNA sequence of the RK strain of human herpesvirus 7.</title>
        <authorList>
            <person name="Megaw A.G."/>
            <person name="Rapaport D."/>
            <person name="Avidor B."/>
            <person name="Frenkel N."/>
            <person name="Davison A.J."/>
        </authorList>
    </citation>
    <scope>NUCLEOTIDE SEQUENCE [LARGE SCALE GENOMIC DNA]</scope>
    <source>
        <strain evidence="5 6">RK</strain>
    </source>
</reference>
<evidence type="ECO:0000313" key="5">
    <source>
        <dbReference type="EMBL" id="AAC40789.1"/>
    </source>
</evidence>
<keyword evidence="1" id="KW-0920">Virion tegument</keyword>
<name>Q77Y50_HHV7R</name>